<dbReference type="InterPro" id="IPR051268">
    <property type="entry name" value="Type-I_R_enzyme_R_subunit"/>
</dbReference>
<dbReference type="GO" id="GO:0009035">
    <property type="term" value="F:type I site-specific deoxyribonuclease activity"/>
    <property type="evidence" value="ECO:0007669"/>
    <property type="project" value="UniProtKB-EC"/>
</dbReference>
<keyword evidence="14" id="KW-1185">Reference proteome</keyword>
<dbReference type="CDD" id="cd22332">
    <property type="entry name" value="HsdR_N"/>
    <property type="match status" value="1"/>
</dbReference>
<dbReference type="PANTHER" id="PTHR30195:SF15">
    <property type="entry name" value="TYPE I RESTRICTION ENZYME HINDI ENDONUCLEASE SUBUNIT"/>
    <property type="match status" value="1"/>
</dbReference>
<dbReference type="EMBL" id="JAUSWA010000048">
    <property type="protein sequence ID" value="MDQ0496952.1"/>
    <property type="molecule type" value="Genomic_DNA"/>
</dbReference>
<reference evidence="13 14" key="1">
    <citation type="submission" date="2023-07" db="EMBL/GenBank/DDBJ databases">
        <title>Genomic Encyclopedia of Type Strains, Phase IV (KMG-IV): sequencing the most valuable type-strain genomes for metagenomic binning, comparative biology and taxonomic classification.</title>
        <authorList>
            <person name="Goeker M."/>
        </authorList>
    </citation>
    <scope>NUCLEOTIDE SEQUENCE [LARGE SCALE GENOMIC DNA]</scope>
    <source>
        <strain evidence="13 14">DSM 14914</strain>
    </source>
</reference>
<dbReference type="CDD" id="cd18800">
    <property type="entry name" value="SF2_C_EcoR124I-like"/>
    <property type="match status" value="1"/>
</dbReference>
<keyword evidence="4" id="KW-0540">Nuclease</keyword>
<evidence type="ECO:0000256" key="8">
    <source>
        <dbReference type="ARBA" id="ARBA00022801"/>
    </source>
</evidence>
<dbReference type="InterPro" id="IPR040980">
    <property type="entry name" value="SWI2_SNF2"/>
</dbReference>
<keyword evidence="8 11" id="KW-0378">Hydrolase</keyword>
<evidence type="ECO:0000313" key="14">
    <source>
        <dbReference type="Proteomes" id="UP001242811"/>
    </source>
</evidence>
<sequence>MSWEYSENILVQNSAGNLLHDALDWNVVFAYNKEVLGENGTLGRKTYKEIVLLRYLKQALFDNNDWLTEELCEEAVKNLLTYSSSNLLIQINQQKYTMLKDGIPVRFKKPNGQFEDRRVIVFNFSKPEENHFLAVKEMKIHGSLHRRRTDIVGFVNGIPLLFIELKKQNVDVRDAFDCNYRDYRDTIPQLFHFNAFLMLSNGLEAKVGTLESKYEFFHEWKRLKEEDVGSVDLETMLRGICNKKNFMDLFENFFLFDNSDGKTAKILARNHQYLGVNEAVESYKERKLRQGKLGVFWHTQGSGKSYSMVFLAKKILRKFMGSPTFVILTDRDELNKQISDTFEACGCLGSVKANQFIPSTGSKLVEMLKGNPSFIFTLIHKFNQTDIEPILPVHDIIILSDEAHRTQSGIFADNMCALLPTASRIGFTGTPLFSYDNITERTFGSYVSIYDFKRAVEDGATVPLYYENRADMLEITNPEINDKLVDAIEAANLDVNKQAKLERELAKDIHILTSKKRLDKIAKDFVNHYTELWTTGKAMFVCVNKVTAVRMYNLVQKYWTLKIAEVEKTLEAASQQENMDINRQLKWMKETEMAVIVSQEQNEISTFSKLSLDIKPHREKMEKREMDKDFKNSNHPFRIVFVCAMWLTGFDVKSLSTIYMDKPLKAHTLMQTIARANRVCEGKSNGLIVDYVGVVKALRKALAEYTTQKGGSTSDPTPDKAKLLERIFELLQEITNYMKEKGFELSKLVRSSGFKKLALVKEGANAMCASNEIRKRFEIMAREFFKIFKYVERHEVTHDHMAYKNAISAVYEQMQEKRKRSETTDLMIELHHIVSEYIIVRDDFRTAEEGMRFDISRIDFGRLQQEFAKVQNYNLLLKDLKDLVEERLAVMMSLNPARINYYERYQKIIEEFNAEQDKAVIEKTFIDLANFVNDLNEEEKRYAREGFDSDEELAIYDLLMKDSLTPNEIKKIKQLSKILLKKIKTKIAELDHWTDKEETKAVVDVLIRDTLWSELPESYDESLLTYYRQKLYEFVYSAYPAA</sequence>
<organism evidence="13 14">
    <name type="scientific">Paenibacillus brasilensis</name>
    <dbReference type="NCBI Taxonomy" id="128574"/>
    <lineage>
        <taxon>Bacteria</taxon>
        <taxon>Bacillati</taxon>
        <taxon>Bacillota</taxon>
        <taxon>Bacilli</taxon>
        <taxon>Bacillales</taxon>
        <taxon>Paenibacillaceae</taxon>
        <taxon>Paenibacillus</taxon>
    </lineage>
</organism>
<dbReference type="Pfam" id="PF18766">
    <property type="entry name" value="SWI2_SNF2"/>
    <property type="match status" value="1"/>
</dbReference>
<dbReference type="Proteomes" id="UP001242811">
    <property type="component" value="Unassembled WGS sequence"/>
</dbReference>
<comment type="caution">
    <text evidence="13">The sequence shown here is derived from an EMBL/GenBank/DDBJ whole genome shotgun (WGS) entry which is preliminary data.</text>
</comment>
<evidence type="ECO:0000256" key="10">
    <source>
        <dbReference type="ARBA" id="ARBA00023125"/>
    </source>
</evidence>
<comment type="subunit">
    <text evidence="3 11">The type I restriction/modification system is composed of three polypeptides R, M and S.</text>
</comment>
<dbReference type="Gene3D" id="3.90.1570.50">
    <property type="match status" value="1"/>
</dbReference>
<dbReference type="Pfam" id="PF04313">
    <property type="entry name" value="HSDR_N"/>
    <property type="match status" value="1"/>
</dbReference>
<evidence type="ECO:0000259" key="12">
    <source>
        <dbReference type="PROSITE" id="PS51192"/>
    </source>
</evidence>
<keyword evidence="5 11" id="KW-0547">Nucleotide-binding</keyword>
<keyword evidence="10 11" id="KW-0238">DNA-binding</keyword>
<dbReference type="InterPro" id="IPR004473">
    <property type="entry name" value="Restrct_endonuc_typeI_HsdR"/>
</dbReference>
<evidence type="ECO:0000313" key="13">
    <source>
        <dbReference type="EMBL" id="MDQ0496952.1"/>
    </source>
</evidence>
<protein>
    <recommendedName>
        <fullName evidence="11">Type I restriction enzyme endonuclease subunit</fullName>
        <shortName evidence="11">R protein</shortName>
        <ecNumber evidence="11">3.1.21.3</ecNumber>
    </recommendedName>
    <alternativeName>
        <fullName evidence="11">Type-1 restriction enzyme R protein</fullName>
    </alternativeName>
</protein>
<comment type="catalytic activity">
    <reaction evidence="1 11">
        <text>Endonucleolytic cleavage of DNA to give random double-stranded fragments with terminal 5'-phosphates, ATP is simultaneously hydrolyzed.</text>
        <dbReference type="EC" id="3.1.21.3"/>
    </reaction>
</comment>
<proteinExistence type="inferred from homology"/>
<evidence type="ECO:0000256" key="5">
    <source>
        <dbReference type="ARBA" id="ARBA00022741"/>
    </source>
</evidence>
<evidence type="ECO:0000256" key="9">
    <source>
        <dbReference type="ARBA" id="ARBA00022840"/>
    </source>
</evidence>
<dbReference type="SUPFAM" id="SSF52540">
    <property type="entry name" value="P-loop containing nucleoside triphosphate hydrolases"/>
    <property type="match status" value="2"/>
</dbReference>
<dbReference type="PROSITE" id="PS51192">
    <property type="entry name" value="HELICASE_ATP_BIND_1"/>
    <property type="match status" value="1"/>
</dbReference>
<evidence type="ECO:0000256" key="11">
    <source>
        <dbReference type="RuleBase" id="RU364115"/>
    </source>
</evidence>
<comment type="function">
    <text evidence="11">Subunit R is required for both nuclease and ATPase activities, but not for modification.</text>
</comment>
<evidence type="ECO:0000256" key="1">
    <source>
        <dbReference type="ARBA" id="ARBA00000851"/>
    </source>
</evidence>
<dbReference type="Pfam" id="PF22679">
    <property type="entry name" value="T1R_D3-like"/>
    <property type="match status" value="1"/>
</dbReference>
<evidence type="ECO:0000256" key="7">
    <source>
        <dbReference type="ARBA" id="ARBA00022759"/>
    </source>
</evidence>
<dbReference type="InterPro" id="IPR027417">
    <property type="entry name" value="P-loop_NTPase"/>
</dbReference>
<gene>
    <name evidence="13" type="ORF">QOZ95_005152</name>
</gene>
<comment type="similarity">
    <text evidence="2 11">Belongs to the HsdR family.</text>
</comment>
<evidence type="ECO:0000256" key="3">
    <source>
        <dbReference type="ARBA" id="ARBA00011296"/>
    </source>
</evidence>
<dbReference type="SMART" id="SM00487">
    <property type="entry name" value="DEXDc"/>
    <property type="match status" value="1"/>
</dbReference>
<evidence type="ECO:0000256" key="6">
    <source>
        <dbReference type="ARBA" id="ARBA00022747"/>
    </source>
</evidence>
<keyword evidence="6 11" id="KW-0680">Restriction system</keyword>
<dbReference type="EC" id="3.1.21.3" evidence="11"/>
<keyword evidence="9 11" id="KW-0067">ATP-binding</keyword>
<accession>A0ABU0L6N0</accession>
<keyword evidence="7" id="KW-0255">Endonuclease</keyword>
<evidence type="ECO:0000256" key="4">
    <source>
        <dbReference type="ARBA" id="ARBA00022722"/>
    </source>
</evidence>
<dbReference type="NCBIfam" id="TIGR00348">
    <property type="entry name" value="hsdR"/>
    <property type="match status" value="1"/>
</dbReference>
<dbReference type="RefSeq" id="WP_152380534.1">
    <property type="nucleotide sequence ID" value="NZ_CP045298.1"/>
</dbReference>
<evidence type="ECO:0000256" key="2">
    <source>
        <dbReference type="ARBA" id="ARBA00008598"/>
    </source>
</evidence>
<dbReference type="InterPro" id="IPR007409">
    <property type="entry name" value="Restrct_endonuc_type1_HsdR_N"/>
</dbReference>
<name>A0ABU0L6N0_9BACL</name>
<feature type="domain" description="Helicase ATP-binding" evidence="12">
    <location>
        <begin position="285"/>
        <end position="449"/>
    </location>
</feature>
<dbReference type="InterPro" id="IPR055180">
    <property type="entry name" value="HsdR_RecA-like_helicase_dom_2"/>
</dbReference>
<dbReference type="InterPro" id="IPR014001">
    <property type="entry name" value="Helicase_ATP-bd"/>
</dbReference>
<dbReference type="Gene3D" id="3.40.50.300">
    <property type="entry name" value="P-loop containing nucleotide triphosphate hydrolases"/>
    <property type="match status" value="2"/>
</dbReference>
<dbReference type="PANTHER" id="PTHR30195">
    <property type="entry name" value="TYPE I SITE-SPECIFIC DEOXYRIBONUCLEASE PROTEIN SUBUNIT M AND R"/>
    <property type="match status" value="1"/>
</dbReference>